<protein>
    <recommendedName>
        <fullName evidence="1">diguanylate cyclase</fullName>
        <ecNumber evidence="1">2.7.7.65</ecNumber>
    </recommendedName>
</protein>
<dbReference type="GO" id="GO:0052621">
    <property type="term" value="F:diguanylate cyclase activity"/>
    <property type="evidence" value="ECO:0007669"/>
    <property type="project" value="UniProtKB-EC"/>
</dbReference>
<dbReference type="SMART" id="SM00267">
    <property type="entry name" value="GGDEF"/>
    <property type="match status" value="1"/>
</dbReference>
<gene>
    <name evidence="4" type="ORF">METESE_31910</name>
</gene>
<name>A0AA48KHC2_9BACT</name>
<dbReference type="CDD" id="cd01949">
    <property type="entry name" value="GGDEF"/>
    <property type="match status" value="1"/>
</dbReference>
<proteinExistence type="predicted"/>
<evidence type="ECO:0000313" key="5">
    <source>
        <dbReference type="Proteomes" id="UP001228113"/>
    </source>
</evidence>
<dbReference type="Gene3D" id="3.30.70.270">
    <property type="match status" value="1"/>
</dbReference>
<evidence type="ECO:0000256" key="1">
    <source>
        <dbReference type="ARBA" id="ARBA00012528"/>
    </source>
</evidence>
<dbReference type="InterPro" id="IPR000160">
    <property type="entry name" value="GGDEF_dom"/>
</dbReference>
<dbReference type="InterPro" id="IPR029787">
    <property type="entry name" value="Nucleotide_cyclase"/>
</dbReference>
<accession>A0AA48KHC2</accession>
<evidence type="ECO:0000256" key="2">
    <source>
        <dbReference type="ARBA" id="ARBA00034247"/>
    </source>
</evidence>
<dbReference type="Proteomes" id="UP001228113">
    <property type="component" value="Chromosome"/>
</dbReference>
<dbReference type="KEGG" id="msea:METESE_31910"/>
<dbReference type="InterPro" id="IPR043128">
    <property type="entry name" value="Rev_trsase/Diguanyl_cyclase"/>
</dbReference>
<sequence length="239" mass="25997">MNAPVEERGPLLEPEAVALKARLEALRENPAFRSHPLMEELEALARDHLRLLRRMDKITRISDGFQIQLKELNDSLQVASRTDPLTGIPNRRAMLEALEAEHARTLRARGELCIVMADVDRFKHINDTFGHAAGDRVLHTLAQALRDALRGYDLCARWGGEEFLVLLPGTGRAGALEVADKLVRVAAGLELSSGSEAMPVSLSVGVAQLEPGENLDALLRRADGAMYEAKAAGGNGVRG</sequence>
<dbReference type="NCBIfam" id="TIGR00254">
    <property type="entry name" value="GGDEF"/>
    <property type="match status" value="1"/>
</dbReference>
<feature type="domain" description="GGDEF" evidence="3">
    <location>
        <begin position="110"/>
        <end position="239"/>
    </location>
</feature>
<organism evidence="4 5">
    <name type="scientific">Mesoterricola sediminis</name>
    <dbReference type="NCBI Taxonomy" id="2927980"/>
    <lineage>
        <taxon>Bacteria</taxon>
        <taxon>Pseudomonadati</taxon>
        <taxon>Acidobacteriota</taxon>
        <taxon>Holophagae</taxon>
        <taxon>Holophagales</taxon>
        <taxon>Holophagaceae</taxon>
        <taxon>Mesoterricola</taxon>
    </lineage>
</organism>
<dbReference type="EC" id="2.7.7.65" evidence="1"/>
<dbReference type="GO" id="GO:0043709">
    <property type="term" value="P:cell adhesion involved in single-species biofilm formation"/>
    <property type="evidence" value="ECO:0007669"/>
    <property type="project" value="TreeGrafter"/>
</dbReference>
<evidence type="ECO:0000313" key="4">
    <source>
        <dbReference type="EMBL" id="BDU78233.1"/>
    </source>
</evidence>
<evidence type="ECO:0000259" key="3">
    <source>
        <dbReference type="PROSITE" id="PS50887"/>
    </source>
</evidence>
<dbReference type="GO" id="GO:0005886">
    <property type="term" value="C:plasma membrane"/>
    <property type="evidence" value="ECO:0007669"/>
    <property type="project" value="TreeGrafter"/>
</dbReference>
<dbReference type="PROSITE" id="PS50887">
    <property type="entry name" value="GGDEF"/>
    <property type="match status" value="1"/>
</dbReference>
<dbReference type="SUPFAM" id="SSF55073">
    <property type="entry name" value="Nucleotide cyclase"/>
    <property type="match status" value="1"/>
</dbReference>
<dbReference type="FunFam" id="3.30.70.270:FF:000001">
    <property type="entry name" value="Diguanylate cyclase domain protein"/>
    <property type="match status" value="1"/>
</dbReference>
<reference evidence="4" key="1">
    <citation type="journal article" date="2023" name="Int. J. Syst. Evol. Microbiol.">
        <title>Mesoterricola silvestris gen. nov., sp. nov., Mesoterricola sediminis sp. nov., Geothrix oryzae sp. nov., Geothrix edaphica sp. nov., Geothrix rubra sp. nov., and Geothrix limicola sp. nov., six novel members of Acidobacteriota isolated from soils.</title>
        <authorList>
            <person name="Itoh H."/>
            <person name="Sugisawa Y."/>
            <person name="Mise K."/>
            <person name="Xu Z."/>
            <person name="Kuniyasu M."/>
            <person name="Ushijima N."/>
            <person name="Kawano K."/>
            <person name="Kobayashi E."/>
            <person name="Shiratori Y."/>
            <person name="Masuda Y."/>
            <person name="Senoo K."/>
        </authorList>
    </citation>
    <scope>NUCLEOTIDE SEQUENCE</scope>
    <source>
        <strain evidence="4">W786</strain>
    </source>
</reference>
<keyword evidence="5" id="KW-1185">Reference proteome</keyword>
<dbReference type="InterPro" id="IPR050469">
    <property type="entry name" value="Diguanylate_Cyclase"/>
</dbReference>
<dbReference type="Pfam" id="PF00990">
    <property type="entry name" value="GGDEF"/>
    <property type="match status" value="1"/>
</dbReference>
<dbReference type="PANTHER" id="PTHR45138">
    <property type="entry name" value="REGULATORY COMPONENTS OF SENSORY TRANSDUCTION SYSTEM"/>
    <property type="match status" value="1"/>
</dbReference>
<dbReference type="PANTHER" id="PTHR45138:SF9">
    <property type="entry name" value="DIGUANYLATE CYCLASE DGCM-RELATED"/>
    <property type="match status" value="1"/>
</dbReference>
<dbReference type="RefSeq" id="WP_243346532.1">
    <property type="nucleotide sequence ID" value="NZ_AP027081.1"/>
</dbReference>
<dbReference type="EMBL" id="AP027081">
    <property type="protein sequence ID" value="BDU78233.1"/>
    <property type="molecule type" value="Genomic_DNA"/>
</dbReference>
<comment type="catalytic activity">
    <reaction evidence="2">
        <text>2 GTP = 3',3'-c-di-GMP + 2 diphosphate</text>
        <dbReference type="Rhea" id="RHEA:24898"/>
        <dbReference type="ChEBI" id="CHEBI:33019"/>
        <dbReference type="ChEBI" id="CHEBI:37565"/>
        <dbReference type="ChEBI" id="CHEBI:58805"/>
        <dbReference type="EC" id="2.7.7.65"/>
    </reaction>
</comment>
<dbReference type="AlphaFoldDB" id="A0AA48KHC2"/>
<dbReference type="GO" id="GO:1902201">
    <property type="term" value="P:negative regulation of bacterial-type flagellum-dependent cell motility"/>
    <property type="evidence" value="ECO:0007669"/>
    <property type="project" value="TreeGrafter"/>
</dbReference>